<name>A0AAD5DT68_9CHLO</name>
<keyword evidence="5" id="KW-0067">ATP-binding</keyword>
<dbReference type="GO" id="GO:0140664">
    <property type="term" value="F:ATP-dependent DNA damage sensor activity"/>
    <property type="evidence" value="ECO:0007669"/>
    <property type="project" value="InterPro"/>
</dbReference>
<dbReference type="GO" id="GO:0000707">
    <property type="term" value="P:meiotic DNA recombinase assembly"/>
    <property type="evidence" value="ECO:0007669"/>
    <property type="project" value="TreeGrafter"/>
</dbReference>
<protein>
    <recommendedName>
        <fullName evidence="8">DNA repair protein RAD51 homolog 3</fullName>
    </recommendedName>
</protein>
<comment type="subcellular location">
    <subcellularLocation>
        <location evidence="1">Nucleus</location>
    </subcellularLocation>
</comment>
<evidence type="ECO:0000256" key="1">
    <source>
        <dbReference type="ARBA" id="ARBA00004123"/>
    </source>
</evidence>
<dbReference type="PANTHER" id="PTHR46239:SF1">
    <property type="entry name" value="DNA REPAIR PROTEIN RAD51 HOMOLOG 3"/>
    <property type="match status" value="1"/>
</dbReference>
<keyword evidence="3" id="KW-0547">Nucleotide-binding</keyword>
<dbReference type="InterPro" id="IPR052093">
    <property type="entry name" value="HR_Repair_Mediator"/>
</dbReference>
<dbReference type="InterPro" id="IPR055170">
    <property type="entry name" value="GFO_IDH_MocA-like_dom"/>
</dbReference>
<evidence type="ECO:0000313" key="11">
    <source>
        <dbReference type="EMBL" id="KAI7842033.1"/>
    </source>
</evidence>
<dbReference type="InterPro" id="IPR013632">
    <property type="entry name" value="Rad51_C"/>
</dbReference>
<dbReference type="PROSITE" id="PS50162">
    <property type="entry name" value="RECA_2"/>
    <property type="match status" value="1"/>
</dbReference>
<dbReference type="GO" id="GO:0005657">
    <property type="term" value="C:replication fork"/>
    <property type="evidence" value="ECO:0007669"/>
    <property type="project" value="TreeGrafter"/>
</dbReference>
<dbReference type="GO" id="GO:0007131">
    <property type="term" value="P:reciprocal meiotic recombination"/>
    <property type="evidence" value="ECO:0007669"/>
    <property type="project" value="TreeGrafter"/>
</dbReference>
<dbReference type="AlphaFoldDB" id="A0AAD5DT68"/>
<dbReference type="InterPro" id="IPR027417">
    <property type="entry name" value="P-loop_NTPase"/>
</dbReference>
<keyword evidence="4" id="KW-0227">DNA damage</keyword>
<dbReference type="InterPro" id="IPR020588">
    <property type="entry name" value="RecA_ATP-bd"/>
</dbReference>
<dbReference type="Gene3D" id="3.40.50.300">
    <property type="entry name" value="P-loop containing nucleotide triphosphate hydrolases"/>
    <property type="match status" value="1"/>
</dbReference>
<reference evidence="11" key="1">
    <citation type="submission" date="2020-11" db="EMBL/GenBank/DDBJ databases">
        <title>Chlorella ohadii genome sequencing and assembly.</title>
        <authorList>
            <person name="Murik O."/>
            <person name="Treves H."/>
            <person name="Kedem I."/>
            <person name="Shotland Y."/>
            <person name="Kaplan A."/>
        </authorList>
    </citation>
    <scope>NUCLEOTIDE SEQUENCE</scope>
    <source>
        <strain evidence="11">1</strain>
    </source>
</reference>
<feature type="region of interest" description="Disordered" evidence="9">
    <location>
        <begin position="623"/>
        <end position="668"/>
    </location>
</feature>
<evidence type="ECO:0000256" key="5">
    <source>
        <dbReference type="ARBA" id="ARBA00022840"/>
    </source>
</evidence>
<dbReference type="PANTHER" id="PTHR46239">
    <property type="entry name" value="DNA REPAIR PROTEIN RAD51 HOMOLOG 3 RAD51C"/>
    <property type="match status" value="1"/>
</dbReference>
<dbReference type="CDD" id="cd19492">
    <property type="entry name" value="Rad51C"/>
    <property type="match status" value="1"/>
</dbReference>
<evidence type="ECO:0000256" key="7">
    <source>
        <dbReference type="ARBA" id="ARBA00023242"/>
    </source>
</evidence>
<dbReference type="GO" id="GO:0033063">
    <property type="term" value="C:Rad51B-Rad51C-Rad51D-XRCC2 complex"/>
    <property type="evidence" value="ECO:0007669"/>
    <property type="project" value="TreeGrafter"/>
</dbReference>
<comment type="similarity">
    <text evidence="2">Belongs to the Gfo/Idh/MocA family.</text>
</comment>
<evidence type="ECO:0000256" key="3">
    <source>
        <dbReference type="ARBA" id="ARBA00022741"/>
    </source>
</evidence>
<evidence type="ECO:0000256" key="8">
    <source>
        <dbReference type="ARBA" id="ARBA00040674"/>
    </source>
</evidence>
<feature type="compositionally biased region" description="Pro residues" evidence="9">
    <location>
        <begin position="656"/>
        <end position="668"/>
    </location>
</feature>
<dbReference type="GO" id="GO:0000400">
    <property type="term" value="F:four-way junction DNA binding"/>
    <property type="evidence" value="ECO:0007669"/>
    <property type="project" value="TreeGrafter"/>
</dbReference>
<keyword evidence="12" id="KW-1185">Reference proteome</keyword>
<evidence type="ECO:0000256" key="6">
    <source>
        <dbReference type="ARBA" id="ARBA00023204"/>
    </source>
</evidence>
<keyword evidence="6" id="KW-0234">DNA repair</keyword>
<dbReference type="Gene3D" id="3.30.360.10">
    <property type="entry name" value="Dihydrodipicolinate Reductase, domain 2"/>
    <property type="match status" value="1"/>
</dbReference>
<dbReference type="GO" id="GO:0008821">
    <property type="term" value="F:crossover junction DNA endonuclease activity"/>
    <property type="evidence" value="ECO:0007669"/>
    <property type="project" value="TreeGrafter"/>
</dbReference>
<dbReference type="Proteomes" id="UP001205105">
    <property type="component" value="Unassembled WGS sequence"/>
</dbReference>
<evidence type="ECO:0000259" key="10">
    <source>
        <dbReference type="PROSITE" id="PS50162"/>
    </source>
</evidence>
<evidence type="ECO:0000256" key="2">
    <source>
        <dbReference type="ARBA" id="ARBA00010928"/>
    </source>
</evidence>
<comment type="caution">
    <text evidence="11">The sequence shown here is derived from an EMBL/GenBank/DDBJ whole genome shotgun (WGS) entry which is preliminary data.</text>
</comment>
<dbReference type="SUPFAM" id="SSF52540">
    <property type="entry name" value="P-loop containing nucleoside triphosphate hydrolases"/>
    <property type="match status" value="1"/>
</dbReference>
<gene>
    <name evidence="11" type="ORF">COHA_004234</name>
</gene>
<dbReference type="EMBL" id="JADXDR010000056">
    <property type="protein sequence ID" value="KAI7842033.1"/>
    <property type="molecule type" value="Genomic_DNA"/>
</dbReference>
<evidence type="ECO:0000256" key="4">
    <source>
        <dbReference type="ARBA" id="ARBA00022763"/>
    </source>
</evidence>
<accession>A0AAD5DT68</accession>
<evidence type="ECO:0000256" key="9">
    <source>
        <dbReference type="SAM" id="MobiDB-lite"/>
    </source>
</evidence>
<dbReference type="GO" id="GO:0005524">
    <property type="term" value="F:ATP binding"/>
    <property type="evidence" value="ECO:0007669"/>
    <property type="project" value="UniProtKB-KW"/>
</dbReference>
<evidence type="ECO:0000313" key="12">
    <source>
        <dbReference type="Proteomes" id="UP001205105"/>
    </source>
</evidence>
<dbReference type="Pfam" id="PF08423">
    <property type="entry name" value="Rad51"/>
    <property type="match status" value="1"/>
</dbReference>
<dbReference type="GO" id="GO:0033065">
    <property type="term" value="C:Rad51C-XRCC3 complex"/>
    <property type="evidence" value="ECO:0007669"/>
    <property type="project" value="TreeGrafter"/>
</dbReference>
<dbReference type="SUPFAM" id="SSF55347">
    <property type="entry name" value="Glyceraldehyde-3-phosphate dehydrogenase-like, C-terminal domain"/>
    <property type="match status" value="1"/>
</dbReference>
<feature type="domain" description="RecA family profile 1" evidence="10">
    <location>
        <begin position="64"/>
        <end position="238"/>
    </location>
</feature>
<dbReference type="Pfam" id="PF22725">
    <property type="entry name" value="GFO_IDH_MocA_C3"/>
    <property type="match status" value="1"/>
</dbReference>
<sequence length="668" mass="68341">MTSRVAASMTCPLWPLTAAEAQLTHEEALLALKLAAPTVGGAAAGAAAASAPLSARQIFEREAAAKRIITFAAELDGILGGGVETGAITEFCGVPGVGKTQLGMQLALDVQLPAAFGGIAGTAVYIDTGQQAAGVWVVARRAAAKKQDPARIAAAAALTREALLGGIHYFRVRDHIEQLAAVELLPSFLAQHPTIRLVIVDSEYGDMAARTRQLAQMAQQLMQLAGERDVAVVLMNQVTTKLEGGGSGGGSRGEGAADVAARLVPALGDSWAHAATARVILHWHEGKRRAFIYKSPTQPAAAGEYTWLALKPGSDTRVAAAKGVEAVVCSGQGPNDVQIAKECRAAGKAVFVESLERFSPADLAALAAQGEQAPLLMSGCYLRFDAASQEVAELGIESVVGRPLLYQAHASTLAPSLQGKDTLPGDSSIPFPSRMRAYPVTPSLFDLGIQQVDALRWLLKAEPTEVYAAGTNGTGAAEDINAYEALSLTIKTDSGALAVLTLDASGGAARQRVLVVGDQSRCQLAGKSSAPELQEAGINHFLECVTAAAAPRLAATDVLRAAAVMAAARESLRTGSPAAVDYSLSGAAASAADKVRQATSAAADKAATAAAALVEGATKLVAGGTPGAAAHKDEEGGVSTPPHQGTPQPKAGPGTPESPPLLPVPHRA</sequence>
<proteinExistence type="inferred from homology"/>
<keyword evidence="7" id="KW-0539">Nucleus</keyword>
<organism evidence="11 12">
    <name type="scientific">Chlorella ohadii</name>
    <dbReference type="NCBI Taxonomy" id="2649997"/>
    <lineage>
        <taxon>Eukaryota</taxon>
        <taxon>Viridiplantae</taxon>
        <taxon>Chlorophyta</taxon>
        <taxon>core chlorophytes</taxon>
        <taxon>Trebouxiophyceae</taxon>
        <taxon>Chlorellales</taxon>
        <taxon>Chlorellaceae</taxon>
        <taxon>Chlorella clade</taxon>
        <taxon>Chlorella</taxon>
    </lineage>
</organism>